<sequence length="320" mass="37037">MDENRLNILNQSNRMLSKLQLLSVYFGDDVIYKIYLRSQVIHKLFEANTELDVNKLDLFHLQFTQSLIDLLRKIKKNNEGNVSLLFDEIQINREMIERLNDPTYTIANFNLEKQRQALKVNLSLRKLFQVLSDSGNDNPLSKNINSFSSRFSADFFYTVSNELIEEATAYNLADVYKNPYATIQRKLMGVLCKYDFKTEFYCGLKSGSQVIEVYKFVDADRYFLYVPADNLFVFFDLGKISGIDMSTNLSKKERLVYELKDKNDKLEGNAAAMKAFMPPEIKALLADDYKKITDINFLENISNVDVQANILKSMLNTDII</sequence>
<evidence type="ECO:0000313" key="2">
    <source>
        <dbReference type="Proteomes" id="UP000199072"/>
    </source>
</evidence>
<dbReference type="STRING" id="1391627.SAMN05216464_10728"/>
<dbReference type="RefSeq" id="WP_091150291.1">
    <property type="nucleotide sequence ID" value="NZ_FNAI01000007.1"/>
</dbReference>
<proteinExistence type="predicted"/>
<organism evidence="1 2">
    <name type="scientific">Mucilaginibacter pineti</name>
    <dbReference type="NCBI Taxonomy" id="1391627"/>
    <lineage>
        <taxon>Bacteria</taxon>
        <taxon>Pseudomonadati</taxon>
        <taxon>Bacteroidota</taxon>
        <taxon>Sphingobacteriia</taxon>
        <taxon>Sphingobacteriales</taxon>
        <taxon>Sphingobacteriaceae</taxon>
        <taxon>Mucilaginibacter</taxon>
    </lineage>
</organism>
<keyword evidence="2" id="KW-1185">Reference proteome</keyword>
<gene>
    <name evidence="1" type="ORF">SAMN05216464_10728</name>
</gene>
<evidence type="ECO:0000313" key="1">
    <source>
        <dbReference type="EMBL" id="SDE52274.1"/>
    </source>
</evidence>
<dbReference type="AlphaFoldDB" id="A0A1G7DL38"/>
<dbReference type="Proteomes" id="UP000199072">
    <property type="component" value="Unassembled WGS sequence"/>
</dbReference>
<accession>A0A1G7DL38</accession>
<dbReference type="OrthoDB" id="995060at2"/>
<dbReference type="EMBL" id="FNAI01000007">
    <property type="protein sequence ID" value="SDE52274.1"/>
    <property type="molecule type" value="Genomic_DNA"/>
</dbReference>
<protein>
    <submittedName>
        <fullName evidence="1">Uncharacterized protein</fullName>
    </submittedName>
</protein>
<name>A0A1G7DL38_9SPHI</name>
<reference evidence="1 2" key="1">
    <citation type="submission" date="2016-10" db="EMBL/GenBank/DDBJ databases">
        <authorList>
            <person name="de Groot N.N."/>
        </authorList>
    </citation>
    <scope>NUCLEOTIDE SEQUENCE [LARGE SCALE GENOMIC DNA]</scope>
    <source>
        <strain evidence="1 2">47C3B</strain>
    </source>
</reference>